<dbReference type="STRING" id="1267768.BV394_11450"/>
<dbReference type="EMBL" id="CP019124">
    <property type="protein sequence ID" value="APX90263.1"/>
    <property type="molecule type" value="Genomic_DNA"/>
</dbReference>
<protein>
    <submittedName>
        <fullName evidence="1">Uncharacterized protein</fullName>
    </submittedName>
</protein>
<reference evidence="1 2" key="1">
    <citation type="submission" date="2017-01" db="EMBL/GenBank/DDBJ databases">
        <title>Genomic analysis of Xuhuaishuia manganoxidans DY6-4.</title>
        <authorList>
            <person name="Wang X."/>
        </authorList>
    </citation>
    <scope>NUCLEOTIDE SEQUENCE [LARGE SCALE GENOMIC DNA]</scope>
    <source>
        <strain evidence="1 2">DY6-4</strain>
    </source>
</reference>
<accession>A0A2M9D535</accession>
<proteinExistence type="predicted"/>
<evidence type="ECO:0000313" key="1">
    <source>
        <dbReference type="EMBL" id="APX90263.1"/>
    </source>
</evidence>
<gene>
    <name evidence="1" type="ORF">BV394_11450</name>
</gene>
<accession>A0A1U7DK40</accession>
<keyword evidence="2" id="KW-1185">Reference proteome</keyword>
<dbReference type="RefSeq" id="WP_076980280.1">
    <property type="nucleotide sequence ID" value="NZ_CP019124.1"/>
</dbReference>
<dbReference type="OrthoDB" id="7659053at2"/>
<dbReference type="Proteomes" id="UP000187266">
    <property type="component" value="Chromosome"/>
</dbReference>
<sequence>MRHAVLTAFILALTIPVALPADAGPIERACLSGGRKSANRALCGCIQRVADSTLSWSEQRRAAKFFSDPHKAQETRQSSNRKDEQFWRTYKSFGRTAESYCTG</sequence>
<organism evidence="1 2">
    <name type="scientific">Brevirhabdus pacifica</name>
    <dbReference type="NCBI Taxonomy" id="1267768"/>
    <lineage>
        <taxon>Bacteria</taxon>
        <taxon>Pseudomonadati</taxon>
        <taxon>Pseudomonadota</taxon>
        <taxon>Alphaproteobacteria</taxon>
        <taxon>Rhodobacterales</taxon>
        <taxon>Paracoccaceae</taxon>
        <taxon>Brevirhabdus</taxon>
    </lineage>
</organism>
<dbReference type="AlphaFoldDB" id="A0A1U7DK40"/>
<name>A0A1U7DK40_9RHOB</name>
<evidence type="ECO:0000313" key="2">
    <source>
        <dbReference type="Proteomes" id="UP000187266"/>
    </source>
</evidence>